<sequence length="207" mass="23373">MDVANVVNESLKYLEANPHIAGLIIGLWAFLETALLLGLIFPAEKVLIFGSVLVAKGYISPVNFVLSVSIGTIAGYTVSYFFGYWAGEKTLKEVLRKFKVSSENYEKVREFVVKKGEVTLLFGRFIAVFRSILPVVMGAFRVPFFSFTVWNVLGALLWALFYLIVGDLIDKILSIIITNKLLATFLIFISFVGYFIWRRYGKNRESV</sequence>
<protein>
    <recommendedName>
        <fullName evidence="8">VTT domain-containing protein</fullName>
    </recommendedName>
</protein>
<keyword evidence="5 7" id="KW-1133">Transmembrane helix</keyword>
<evidence type="ECO:0000313" key="10">
    <source>
        <dbReference type="Proteomes" id="UP000187408"/>
    </source>
</evidence>
<comment type="subcellular location">
    <subcellularLocation>
        <location evidence="1 7">Cell membrane</location>
        <topology evidence="1 7">Multi-pass membrane protein</topology>
    </subcellularLocation>
</comment>
<evidence type="ECO:0000259" key="8">
    <source>
        <dbReference type="Pfam" id="PF09335"/>
    </source>
</evidence>
<dbReference type="Proteomes" id="UP000187408">
    <property type="component" value="Unassembled WGS sequence"/>
</dbReference>
<name>A0A1R1MLJ8_9BACT</name>
<feature type="transmembrane region" description="Helical" evidence="7">
    <location>
        <begin position="172"/>
        <end position="197"/>
    </location>
</feature>
<dbReference type="STRING" id="1914305.BLW93_04035"/>
<evidence type="ECO:0000256" key="2">
    <source>
        <dbReference type="ARBA" id="ARBA00010792"/>
    </source>
</evidence>
<comment type="similarity">
    <text evidence="2 7">Belongs to the DedA family.</text>
</comment>
<evidence type="ECO:0000256" key="3">
    <source>
        <dbReference type="ARBA" id="ARBA00022475"/>
    </source>
</evidence>
<feature type="transmembrane region" description="Helical" evidence="7">
    <location>
        <begin position="147"/>
        <end position="166"/>
    </location>
</feature>
<dbReference type="PANTHER" id="PTHR30353">
    <property type="entry name" value="INNER MEMBRANE PROTEIN DEDA-RELATED"/>
    <property type="match status" value="1"/>
</dbReference>
<evidence type="ECO:0000256" key="4">
    <source>
        <dbReference type="ARBA" id="ARBA00022692"/>
    </source>
</evidence>
<feature type="transmembrane region" description="Helical" evidence="7">
    <location>
        <begin position="20"/>
        <end position="41"/>
    </location>
</feature>
<reference evidence="9 10" key="1">
    <citation type="submission" date="2016-10" db="EMBL/GenBank/DDBJ databases">
        <title>Genome sequence of a sulfur-reducing bacterium Desulfurobacterium indicum K6013.</title>
        <authorList>
            <person name="Cao J."/>
            <person name="Shao Z."/>
            <person name="Alain K."/>
            <person name="Jebbar M."/>
        </authorList>
    </citation>
    <scope>NUCLEOTIDE SEQUENCE [LARGE SCALE GENOMIC DNA]</scope>
    <source>
        <strain evidence="9 10">K6013</strain>
    </source>
</reference>
<evidence type="ECO:0000256" key="6">
    <source>
        <dbReference type="ARBA" id="ARBA00023136"/>
    </source>
</evidence>
<dbReference type="AlphaFoldDB" id="A0A1R1MLJ8"/>
<keyword evidence="3 7" id="KW-1003">Cell membrane</keyword>
<keyword evidence="6 7" id="KW-0472">Membrane</keyword>
<comment type="caution">
    <text evidence="9">The sequence shown here is derived from an EMBL/GenBank/DDBJ whole genome shotgun (WGS) entry which is preliminary data.</text>
</comment>
<dbReference type="RefSeq" id="WP_076712833.1">
    <property type="nucleotide sequence ID" value="NZ_MOEN01000011.1"/>
</dbReference>
<dbReference type="PANTHER" id="PTHR30353:SF15">
    <property type="entry name" value="INNER MEMBRANE PROTEIN YABI"/>
    <property type="match status" value="1"/>
</dbReference>
<feature type="domain" description="VTT" evidence="8">
    <location>
        <begin position="46"/>
        <end position="167"/>
    </location>
</feature>
<keyword evidence="10" id="KW-1185">Reference proteome</keyword>
<dbReference type="Pfam" id="PF09335">
    <property type="entry name" value="VTT_dom"/>
    <property type="match status" value="1"/>
</dbReference>
<dbReference type="InterPro" id="IPR032818">
    <property type="entry name" value="DedA-like"/>
</dbReference>
<dbReference type="InterPro" id="IPR032816">
    <property type="entry name" value="VTT_dom"/>
</dbReference>
<organism evidence="9 10">
    <name type="scientific">Desulfurobacterium indicum</name>
    <dbReference type="NCBI Taxonomy" id="1914305"/>
    <lineage>
        <taxon>Bacteria</taxon>
        <taxon>Pseudomonadati</taxon>
        <taxon>Aquificota</taxon>
        <taxon>Aquificia</taxon>
        <taxon>Desulfurobacteriales</taxon>
        <taxon>Desulfurobacteriaceae</taxon>
        <taxon>Desulfurobacterium</taxon>
    </lineage>
</organism>
<evidence type="ECO:0000256" key="1">
    <source>
        <dbReference type="ARBA" id="ARBA00004651"/>
    </source>
</evidence>
<dbReference type="OrthoDB" id="13976at2"/>
<gene>
    <name evidence="9" type="ORF">BLW93_04035</name>
</gene>
<evidence type="ECO:0000256" key="5">
    <source>
        <dbReference type="ARBA" id="ARBA00022989"/>
    </source>
</evidence>
<keyword evidence="4 7" id="KW-0812">Transmembrane</keyword>
<evidence type="ECO:0000256" key="7">
    <source>
        <dbReference type="RuleBase" id="RU367016"/>
    </source>
</evidence>
<accession>A0A1R1MLJ8</accession>
<proteinExistence type="inferred from homology"/>
<feature type="transmembrane region" description="Helical" evidence="7">
    <location>
        <begin position="62"/>
        <end position="86"/>
    </location>
</feature>
<dbReference type="EMBL" id="MOEN01000011">
    <property type="protein sequence ID" value="OMH40667.1"/>
    <property type="molecule type" value="Genomic_DNA"/>
</dbReference>
<dbReference type="GO" id="GO:0005886">
    <property type="term" value="C:plasma membrane"/>
    <property type="evidence" value="ECO:0007669"/>
    <property type="project" value="UniProtKB-SubCell"/>
</dbReference>
<evidence type="ECO:0000313" key="9">
    <source>
        <dbReference type="EMBL" id="OMH40667.1"/>
    </source>
</evidence>